<dbReference type="EMBL" id="QXDC01000002">
    <property type="protein sequence ID" value="RIA47144.1"/>
    <property type="molecule type" value="Genomic_DNA"/>
</dbReference>
<evidence type="ECO:0000313" key="3">
    <source>
        <dbReference type="Proteomes" id="UP000266568"/>
    </source>
</evidence>
<proteinExistence type="predicted"/>
<name>A0A397PLZ5_9SPHN</name>
<dbReference type="Proteomes" id="UP000266568">
    <property type="component" value="Unassembled WGS sequence"/>
</dbReference>
<feature type="transmembrane region" description="Helical" evidence="1">
    <location>
        <begin position="118"/>
        <end position="139"/>
    </location>
</feature>
<dbReference type="OrthoDB" id="7507670at2"/>
<protein>
    <recommendedName>
        <fullName evidence="4">Sugar transporter</fullName>
    </recommendedName>
</protein>
<reference evidence="2 3" key="1">
    <citation type="submission" date="2018-08" db="EMBL/GenBank/DDBJ databases">
        <title>Genomic Encyclopedia of Type Strains, Phase IV (KMG-IV): sequencing the most valuable type-strain genomes for metagenomic binning, comparative biology and taxonomic classification.</title>
        <authorList>
            <person name="Goeker M."/>
        </authorList>
    </citation>
    <scope>NUCLEOTIDE SEQUENCE [LARGE SCALE GENOMIC DNA]</scope>
    <source>
        <strain evidence="2 3">DSM 25527</strain>
    </source>
</reference>
<accession>A0A397PLZ5</accession>
<organism evidence="2 3">
    <name type="scientific">Hephaestia caeni</name>
    <dbReference type="NCBI Taxonomy" id="645617"/>
    <lineage>
        <taxon>Bacteria</taxon>
        <taxon>Pseudomonadati</taxon>
        <taxon>Pseudomonadota</taxon>
        <taxon>Alphaproteobacteria</taxon>
        <taxon>Sphingomonadales</taxon>
        <taxon>Sphingomonadaceae</taxon>
        <taxon>Hephaestia</taxon>
    </lineage>
</organism>
<sequence length="145" mass="15795">MAYLRQRPTAAFRVVAILLTLWNAFGCYAWYLQWTLGADAMGPATDYDRQLYAALPGWYNGAYAVAVGAGLLGAFALLARSAAARWLFVLSLIAIVVMFGYLFLATDVIAVKGAGTTLPFPILIALIAIFAIWFTGYATRRGWVS</sequence>
<keyword evidence="1" id="KW-1133">Transmembrane helix</keyword>
<gene>
    <name evidence="2" type="ORF">DFR49_1713</name>
</gene>
<dbReference type="RefSeq" id="WP_119035143.1">
    <property type="nucleotide sequence ID" value="NZ_QXDC01000002.1"/>
</dbReference>
<evidence type="ECO:0000313" key="2">
    <source>
        <dbReference type="EMBL" id="RIA47144.1"/>
    </source>
</evidence>
<keyword evidence="1" id="KW-0812">Transmembrane</keyword>
<feature type="transmembrane region" description="Helical" evidence="1">
    <location>
        <begin position="12"/>
        <end position="31"/>
    </location>
</feature>
<keyword evidence="1" id="KW-0472">Membrane</keyword>
<feature type="transmembrane region" description="Helical" evidence="1">
    <location>
        <begin position="86"/>
        <end position="106"/>
    </location>
</feature>
<keyword evidence="3" id="KW-1185">Reference proteome</keyword>
<dbReference type="AlphaFoldDB" id="A0A397PLZ5"/>
<comment type="caution">
    <text evidence="2">The sequence shown here is derived from an EMBL/GenBank/DDBJ whole genome shotgun (WGS) entry which is preliminary data.</text>
</comment>
<evidence type="ECO:0000256" key="1">
    <source>
        <dbReference type="SAM" id="Phobius"/>
    </source>
</evidence>
<evidence type="ECO:0008006" key="4">
    <source>
        <dbReference type="Google" id="ProtNLM"/>
    </source>
</evidence>
<feature type="transmembrane region" description="Helical" evidence="1">
    <location>
        <begin position="58"/>
        <end position="79"/>
    </location>
</feature>